<dbReference type="SUPFAM" id="SSF56399">
    <property type="entry name" value="ADP-ribosylation"/>
    <property type="match status" value="1"/>
</dbReference>
<dbReference type="STRING" id="946362.F2UF00"/>
<dbReference type="CDD" id="cd07997">
    <property type="entry name" value="WGR_PARP"/>
    <property type="match status" value="1"/>
</dbReference>
<dbReference type="Gene3D" id="3.90.640.80">
    <property type="match status" value="1"/>
</dbReference>
<dbReference type="Pfam" id="PF05406">
    <property type="entry name" value="WGR"/>
    <property type="match status" value="1"/>
</dbReference>
<evidence type="ECO:0000313" key="23">
    <source>
        <dbReference type="Proteomes" id="UP000007799"/>
    </source>
</evidence>
<evidence type="ECO:0000256" key="17">
    <source>
        <dbReference type="SAM" id="MobiDB-lite"/>
    </source>
</evidence>
<comment type="catalytic activity">
    <reaction evidence="14">
        <text>NAD(+) + (ADP-D-ribosyl)n-acceptor = nicotinamide + (ADP-D-ribosyl)n+1-acceptor + H(+).</text>
        <dbReference type="EC" id="2.4.2.30"/>
    </reaction>
</comment>
<dbReference type="InterPro" id="IPR008893">
    <property type="entry name" value="WGR_domain"/>
</dbReference>
<dbReference type="PROSITE" id="PS51059">
    <property type="entry name" value="PARP_CATALYTIC"/>
    <property type="match status" value="1"/>
</dbReference>
<dbReference type="SUPFAM" id="SSF47587">
    <property type="entry name" value="Domain of poly(ADP-ribose) polymerase"/>
    <property type="match status" value="1"/>
</dbReference>
<evidence type="ECO:0000256" key="7">
    <source>
        <dbReference type="ARBA" id="ARBA00022765"/>
    </source>
</evidence>
<evidence type="ECO:0000259" key="18">
    <source>
        <dbReference type="PROSITE" id="PS50172"/>
    </source>
</evidence>
<feature type="domain" description="BRCT" evidence="18">
    <location>
        <begin position="233"/>
        <end position="313"/>
    </location>
</feature>
<dbReference type="Pfam" id="PF02877">
    <property type="entry name" value="PARP_reg"/>
    <property type="match status" value="1"/>
</dbReference>
<keyword evidence="7" id="KW-0013">ADP-ribosylation</keyword>
<dbReference type="SMART" id="SM00292">
    <property type="entry name" value="BRCT"/>
    <property type="match status" value="1"/>
</dbReference>
<evidence type="ECO:0000256" key="3">
    <source>
        <dbReference type="ARBA" id="ARBA00022679"/>
    </source>
</evidence>
<dbReference type="EMBL" id="GL832971">
    <property type="protein sequence ID" value="EGD75200.1"/>
    <property type="molecule type" value="Genomic_DNA"/>
</dbReference>
<evidence type="ECO:0000256" key="8">
    <source>
        <dbReference type="ARBA" id="ARBA00022771"/>
    </source>
</evidence>
<feature type="coiled-coil region" evidence="16">
    <location>
        <begin position="643"/>
        <end position="672"/>
    </location>
</feature>
<keyword evidence="10 15" id="KW-0520">NAD</keyword>
<name>F2UF00_SALR5</name>
<gene>
    <name evidence="22" type="ORF">PTSG_06853</name>
</gene>
<feature type="domain" description="PARP alpha-helical" evidence="20">
    <location>
        <begin position="549"/>
        <end position="667"/>
    </location>
</feature>
<evidence type="ECO:0000313" key="22">
    <source>
        <dbReference type="EMBL" id="EGD75200.1"/>
    </source>
</evidence>
<dbReference type="SUPFAM" id="SSF52113">
    <property type="entry name" value="BRCT domain"/>
    <property type="match status" value="1"/>
</dbReference>
<dbReference type="Gene3D" id="3.90.228.10">
    <property type="match status" value="1"/>
</dbReference>
<keyword evidence="3 15" id="KW-0808">Transferase</keyword>
<dbReference type="PROSITE" id="PS51060">
    <property type="entry name" value="PARP_ALPHA_HD"/>
    <property type="match status" value="1"/>
</dbReference>
<feature type="region of interest" description="Disordered" evidence="17">
    <location>
        <begin position="207"/>
        <end position="236"/>
    </location>
</feature>
<dbReference type="SMART" id="SM00773">
    <property type="entry name" value="WGR"/>
    <property type="match status" value="1"/>
</dbReference>
<dbReference type="Pfam" id="PF08063">
    <property type="entry name" value="Zn_ribbon_PADR1"/>
    <property type="match status" value="1"/>
</dbReference>
<dbReference type="SMART" id="SM01335">
    <property type="entry name" value="PADR1"/>
    <property type="match status" value="1"/>
</dbReference>
<dbReference type="InterPro" id="IPR012982">
    <property type="entry name" value="PARP1-like_PADR1_Zn_ribbon"/>
</dbReference>
<dbReference type="Gene3D" id="3.40.50.10190">
    <property type="entry name" value="BRCT domain"/>
    <property type="match status" value="1"/>
</dbReference>
<dbReference type="PANTHER" id="PTHR10459:SF60">
    <property type="entry name" value="POLY [ADP-RIBOSE] POLYMERASE 2"/>
    <property type="match status" value="1"/>
</dbReference>
<dbReference type="GO" id="GO:0016779">
    <property type="term" value="F:nucleotidyltransferase activity"/>
    <property type="evidence" value="ECO:0007669"/>
    <property type="project" value="UniProtKB-KW"/>
</dbReference>
<evidence type="ECO:0000256" key="12">
    <source>
        <dbReference type="ARBA" id="ARBA00023242"/>
    </source>
</evidence>
<dbReference type="PROSITE" id="PS52007">
    <property type="entry name" value="PADR1"/>
    <property type="match status" value="1"/>
</dbReference>
<keyword evidence="16" id="KW-0175">Coiled coil</keyword>
<feature type="compositionally biased region" description="Basic residues" evidence="17">
    <location>
        <begin position="324"/>
        <end position="333"/>
    </location>
</feature>
<evidence type="ECO:0000256" key="2">
    <source>
        <dbReference type="ARBA" id="ARBA00022676"/>
    </source>
</evidence>
<dbReference type="EC" id="2.4.2.-" evidence="15"/>
<dbReference type="PROSITE" id="PS50172">
    <property type="entry name" value="BRCT"/>
    <property type="match status" value="1"/>
</dbReference>
<comment type="subcellular location">
    <subcellularLocation>
        <location evidence="1">Nucleus</location>
    </subcellularLocation>
</comment>
<dbReference type="Proteomes" id="UP000007799">
    <property type="component" value="Unassembled WGS sequence"/>
</dbReference>
<dbReference type="InParanoid" id="F2UF00"/>
<evidence type="ECO:0000256" key="1">
    <source>
        <dbReference type="ARBA" id="ARBA00004123"/>
    </source>
</evidence>
<dbReference type="KEGG" id="sre:PTSG_06853"/>
<comment type="similarity">
    <text evidence="13">Belongs to the ARTD/PARP family.</text>
</comment>
<evidence type="ECO:0000256" key="13">
    <source>
        <dbReference type="ARBA" id="ARBA00024347"/>
    </source>
</evidence>
<dbReference type="GO" id="GO:0003677">
    <property type="term" value="F:DNA binding"/>
    <property type="evidence" value="ECO:0007669"/>
    <property type="project" value="UniProtKB-KW"/>
</dbReference>
<sequence length="899" mass="101355">MSAKPTSSVSISPDNRSTCYFSGRKICKAGDPRISYYMRSEWTDGFQRRFVHVGKGHLNFSEVRYMKLMRHKDLTKATKAVTMSPAEVKFNDAVWEAKDMLDAYKNIIPAMEEALKKNDYYIPKKRPDLVTHLFADALLNGRGAKCPACSNRSLLYWGEEYECCGYISAVTPCPYKTKDALKREKFTLPVDCAEIEDIAELKKSALVEEEGHPDGPGFDPRVPSEDEDDDDVPPNMELKGMTFKLIGTFSTPRKELEATIAEHGGAVSNKSAEITHIIAGEKEIAKPKTKRTKAYKQAAATGVPIMKEEFITDLCGRSGPGLKLRQRKHHKKYRVDGKPGDKIPPVKAILEKEKKDEGGDDDDDDDDDENPRKRAKGPKRPPITPGSQLLQVDQFARMKDANIYVDDDNLAYNVMLNKADISTGVNKFYIIQLIQQGAGFVMFCRWGRVGDNSGIMSGYNYWGRGKPSYMSRRFKSVDKATQGFAEKFEKQTGWPWADVDNFQHQPGRYNMVELEGQMSVEDAQAKVEEATKTAKSASKQPGSVPKDLTSKLAPEVQDFVKLIFDKDMMRRSMADANIDLSKMPLGSLSQRQMKQILDILNGTRTVLDEKHKSTLLLDATNRFYTAIPHQFPTFRAPPVISTMEMLKRKLDLMEQLLEIQHANKLIKEGEEEVGVNRVDANYSKLKCDLQPVDQSSDEMEMLRKYVRNTHAKTHSQYKLEVESAFKVKKEGEEDKYKPFAEYDNRRLLWHGSRLTNWVGILSQGLRIAPPEAPVTGYVRVYFASMVSKSANYCFPSRSDSTGVLLLCEVALGDMYERLHSEYTAAESCQAAGKDSTWGIGKTTPDPKETIELDDGVSVPLGKGVSNPKAKGGALLYDEFIVYNTAQIKMRYVIKMKFKY</sequence>
<dbReference type="FunFam" id="1.20.142.10:FF:000002">
    <property type="entry name" value="Poly [ADP-ribose] polymerase"/>
    <property type="match status" value="1"/>
</dbReference>
<keyword evidence="11" id="KW-0238">DNA-binding</keyword>
<dbReference type="PANTHER" id="PTHR10459">
    <property type="entry name" value="DNA LIGASE"/>
    <property type="match status" value="1"/>
</dbReference>
<evidence type="ECO:0000256" key="14">
    <source>
        <dbReference type="ARBA" id="ARBA00033987"/>
    </source>
</evidence>
<dbReference type="InterPro" id="IPR036420">
    <property type="entry name" value="BRCT_dom_sf"/>
</dbReference>
<dbReference type="eggNOG" id="KOG1037">
    <property type="taxonomic scope" value="Eukaryota"/>
</dbReference>
<dbReference type="OrthoDB" id="429950at2759"/>
<keyword evidence="2 15" id="KW-0328">Glycosyltransferase</keyword>
<evidence type="ECO:0000256" key="4">
    <source>
        <dbReference type="ARBA" id="ARBA00022695"/>
    </source>
</evidence>
<dbReference type="Pfam" id="PF00644">
    <property type="entry name" value="PARP"/>
    <property type="match status" value="1"/>
</dbReference>
<dbReference type="GO" id="GO:1990404">
    <property type="term" value="F:NAD+-protein mono-ADP-ribosyltransferase activity"/>
    <property type="evidence" value="ECO:0007669"/>
    <property type="project" value="TreeGrafter"/>
</dbReference>
<dbReference type="RefSeq" id="XP_004992253.1">
    <property type="nucleotide sequence ID" value="XM_004992196.1"/>
</dbReference>
<dbReference type="AlphaFoldDB" id="F2UF00"/>
<dbReference type="GO" id="GO:0005730">
    <property type="term" value="C:nucleolus"/>
    <property type="evidence" value="ECO:0007669"/>
    <property type="project" value="TreeGrafter"/>
</dbReference>
<feature type="region of interest" description="Disordered" evidence="17">
    <location>
        <begin position="529"/>
        <end position="550"/>
    </location>
</feature>
<dbReference type="OMA" id="GEYYTWH"/>
<dbReference type="InterPro" id="IPR050800">
    <property type="entry name" value="ARTD/PARP"/>
</dbReference>
<evidence type="ECO:0000259" key="20">
    <source>
        <dbReference type="PROSITE" id="PS51060"/>
    </source>
</evidence>
<feature type="domain" description="PARP catalytic" evidence="19">
    <location>
        <begin position="676"/>
        <end position="899"/>
    </location>
</feature>
<evidence type="ECO:0000256" key="10">
    <source>
        <dbReference type="ARBA" id="ARBA00023027"/>
    </source>
</evidence>
<keyword evidence="5" id="KW-0479">Metal-binding</keyword>
<keyword evidence="12" id="KW-0539">Nucleus</keyword>
<keyword evidence="23" id="KW-1185">Reference proteome</keyword>
<dbReference type="GO" id="GO:0008270">
    <property type="term" value="F:zinc ion binding"/>
    <property type="evidence" value="ECO:0007669"/>
    <property type="project" value="UniProtKB-KW"/>
</dbReference>
<evidence type="ECO:0000256" key="16">
    <source>
        <dbReference type="SAM" id="Coils"/>
    </source>
</evidence>
<dbReference type="InterPro" id="IPR012317">
    <property type="entry name" value="Poly(ADP-ribose)pol_cat_dom"/>
</dbReference>
<evidence type="ECO:0000256" key="6">
    <source>
        <dbReference type="ARBA" id="ARBA00022737"/>
    </source>
</evidence>
<dbReference type="InterPro" id="IPR004102">
    <property type="entry name" value="Poly(ADP-ribose)pol_reg_dom"/>
</dbReference>
<dbReference type="Pfam" id="PF00533">
    <property type="entry name" value="BRCT"/>
    <property type="match status" value="1"/>
</dbReference>
<feature type="compositionally biased region" description="Acidic residues" evidence="17">
    <location>
        <begin position="358"/>
        <end position="369"/>
    </location>
</feature>
<evidence type="ECO:0000259" key="21">
    <source>
        <dbReference type="PROSITE" id="PS51977"/>
    </source>
</evidence>
<dbReference type="GO" id="GO:0003950">
    <property type="term" value="F:NAD+ poly-ADP-ribosyltransferase activity"/>
    <property type="evidence" value="ECO:0007669"/>
    <property type="project" value="UniProtKB-UniRule"/>
</dbReference>
<organism evidence="23">
    <name type="scientific">Salpingoeca rosetta (strain ATCC 50818 / BSB-021)</name>
    <dbReference type="NCBI Taxonomy" id="946362"/>
    <lineage>
        <taxon>Eukaryota</taxon>
        <taxon>Choanoflagellata</taxon>
        <taxon>Craspedida</taxon>
        <taxon>Salpingoecidae</taxon>
        <taxon>Salpingoeca</taxon>
    </lineage>
</organism>
<dbReference type="InterPro" id="IPR036616">
    <property type="entry name" value="Poly(ADP-ribose)pol_reg_dom_sf"/>
</dbReference>
<keyword evidence="4" id="KW-0548">Nucleotidyltransferase</keyword>
<dbReference type="GO" id="GO:0070212">
    <property type="term" value="P:protein poly-ADP-ribosylation"/>
    <property type="evidence" value="ECO:0007669"/>
    <property type="project" value="TreeGrafter"/>
</dbReference>
<keyword evidence="9" id="KW-0862">Zinc</keyword>
<evidence type="ECO:0000259" key="19">
    <source>
        <dbReference type="PROSITE" id="PS51059"/>
    </source>
</evidence>
<dbReference type="Gene3D" id="1.20.142.10">
    <property type="entry name" value="Poly(ADP-ribose) polymerase, regulatory domain"/>
    <property type="match status" value="1"/>
</dbReference>
<feature type="region of interest" description="Disordered" evidence="17">
    <location>
        <begin position="317"/>
        <end position="388"/>
    </location>
</feature>
<evidence type="ECO:0000256" key="15">
    <source>
        <dbReference type="RuleBase" id="RU362114"/>
    </source>
</evidence>
<keyword evidence="6" id="KW-0677">Repeat</keyword>
<dbReference type="InterPro" id="IPR036930">
    <property type="entry name" value="WGR_dom_sf"/>
</dbReference>
<dbReference type="PROSITE" id="PS51977">
    <property type="entry name" value="WGR"/>
    <property type="match status" value="1"/>
</dbReference>
<dbReference type="SUPFAM" id="SSF142921">
    <property type="entry name" value="WGR domain-like"/>
    <property type="match status" value="1"/>
</dbReference>
<accession>F2UF00</accession>
<dbReference type="GO" id="GO:0006302">
    <property type="term" value="P:double-strand break repair"/>
    <property type="evidence" value="ECO:0007669"/>
    <property type="project" value="TreeGrafter"/>
</dbReference>
<reference evidence="22" key="1">
    <citation type="submission" date="2009-08" db="EMBL/GenBank/DDBJ databases">
        <title>Annotation of Salpingoeca rosetta.</title>
        <authorList>
            <consortium name="The Broad Institute Genome Sequencing Platform"/>
            <person name="Russ C."/>
            <person name="Cuomo C."/>
            <person name="Burger G."/>
            <person name="Gray M.W."/>
            <person name="Holland P.W.H."/>
            <person name="King N."/>
            <person name="Lang F.B.F."/>
            <person name="Roger A.J."/>
            <person name="Ruiz-Trillo I."/>
            <person name="Young S.K."/>
            <person name="Zeng Q."/>
            <person name="Gargeya S."/>
            <person name="Alvarado L."/>
            <person name="Berlin A."/>
            <person name="Chapman S.B."/>
            <person name="Chen Z."/>
            <person name="Freedman E."/>
            <person name="Gellesch M."/>
            <person name="Goldberg J."/>
            <person name="Griggs A."/>
            <person name="Gujja S."/>
            <person name="Heilman E."/>
            <person name="Heiman D."/>
            <person name="Howarth C."/>
            <person name="Mehta T."/>
            <person name="Neiman D."/>
            <person name="Pearson M."/>
            <person name="Roberts A."/>
            <person name="Saif S."/>
            <person name="Shea T."/>
            <person name="Shenoy N."/>
            <person name="Sisk P."/>
            <person name="Stolte C."/>
            <person name="Sykes S."/>
            <person name="White J."/>
            <person name="Yandava C."/>
            <person name="Haas B."/>
            <person name="Nusbaum C."/>
            <person name="Birren B."/>
        </authorList>
    </citation>
    <scope>NUCLEOTIDE SEQUENCE [LARGE SCALE GENOMIC DNA]</scope>
    <source>
        <strain evidence="22">ATCC 50818</strain>
    </source>
</reference>
<dbReference type="GeneID" id="16072813"/>
<protein>
    <recommendedName>
        <fullName evidence="15">Poly [ADP-ribose] polymerase</fullName>
        <shortName evidence="15">PARP</shortName>
        <ecNumber evidence="15">2.4.2.-</ecNumber>
    </recommendedName>
</protein>
<dbReference type="CDD" id="cd01437">
    <property type="entry name" value="parp_like"/>
    <property type="match status" value="1"/>
</dbReference>
<evidence type="ECO:0000256" key="11">
    <source>
        <dbReference type="ARBA" id="ARBA00023125"/>
    </source>
</evidence>
<feature type="domain" description="WGR" evidence="21">
    <location>
        <begin position="400"/>
        <end position="509"/>
    </location>
</feature>
<dbReference type="InterPro" id="IPR001357">
    <property type="entry name" value="BRCT_dom"/>
</dbReference>
<proteinExistence type="inferred from homology"/>
<keyword evidence="8" id="KW-0863">Zinc-finger</keyword>
<dbReference type="FunFam" id="3.90.228.10:FF:000002">
    <property type="entry name" value="Poly [ADP-ribose] polymerase"/>
    <property type="match status" value="1"/>
</dbReference>
<evidence type="ECO:0000256" key="5">
    <source>
        <dbReference type="ARBA" id="ARBA00022723"/>
    </source>
</evidence>
<evidence type="ECO:0000256" key="9">
    <source>
        <dbReference type="ARBA" id="ARBA00022833"/>
    </source>
</evidence>